<dbReference type="GO" id="GO:0001764">
    <property type="term" value="P:neuron migration"/>
    <property type="evidence" value="ECO:0007669"/>
    <property type="project" value="TreeGrafter"/>
</dbReference>
<dbReference type="EMBL" id="KE164823">
    <property type="protein sequence ID" value="EPQ20355.1"/>
    <property type="molecule type" value="Genomic_DNA"/>
</dbReference>
<gene>
    <name evidence="3" type="ORF">D623_10008131</name>
</gene>
<sequence>MLTFSNNVEPANGFLVRYLRRKLLESDSDVNANKEELLRVLDWVPKLWYHLHTFLEKHSTSDFRVPGPVLNP</sequence>
<reference evidence="3 4" key="1">
    <citation type="journal article" date="2013" name="Nat. Commun.">
        <title>Genome analysis reveals insights into physiology and longevity of the Brandt's bat Myotis brandtii.</title>
        <authorList>
            <person name="Seim I."/>
            <person name="Fang X."/>
            <person name="Xiong Z."/>
            <person name="Lobanov A.V."/>
            <person name="Huang Z."/>
            <person name="Ma S."/>
            <person name="Feng Y."/>
            <person name="Turanov A.A."/>
            <person name="Zhu Y."/>
            <person name="Lenz T.L."/>
            <person name="Gerashchenko M.V."/>
            <person name="Fan D."/>
            <person name="Hee Yim S."/>
            <person name="Yao X."/>
            <person name="Jordan D."/>
            <person name="Xiong Y."/>
            <person name="Ma Y."/>
            <person name="Lyapunov A.N."/>
            <person name="Chen G."/>
            <person name="Kulakova O.I."/>
            <person name="Sun Y."/>
            <person name="Lee S.G."/>
            <person name="Bronson R.T."/>
            <person name="Moskalev A.A."/>
            <person name="Sunyaev S.R."/>
            <person name="Zhang G."/>
            <person name="Krogh A."/>
            <person name="Wang J."/>
            <person name="Gladyshev V.N."/>
        </authorList>
    </citation>
    <scope>NUCLEOTIDE SEQUENCE [LARGE SCALE GENOMIC DNA]</scope>
</reference>
<keyword evidence="1" id="KW-0175">Coiled coil</keyword>
<name>S7NTV1_MYOBR</name>
<evidence type="ECO:0000313" key="3">
    <source>
        <dbReference type="EMBL" id="EPQ20355.1"/>
    </source>
</evidence>
<dbReference type="GO" id="GO:0015630">
    <property type="term" value="C:microtubule cytoskeleton"/>
    <property type="evidence" value="ECO:0007669"/>
    <property type="project" value="TreeGrafter"/>
</dbReference>
<organism evidence="3 4">
    <name type="scientific">Myotis brandtii</name>
    <name type="common">Brandt's bat</name>
    <dbReference type="NCBI Taxonomy" id="109478"/>
    <lineage>
        <taxon>Eukaryota</taxon>
        <taxon>Metazoa</taxon>
        <taxon>Chordata</taxon>
        <taxon>Craniata</taxon>
        <taxon>Vertebrata</taxon>
        <taxon>Euteleostomi</taxon>
        <taxon>Mammalia</taxon>
        <taxon>Eutheria</taxon>
        <taxon>Laurasiatheria</taxon>
        <taxon>Chiroptera</taxon>
        <taxon>Yangochiroptera</taxon>
        <taxon>Vespertilionidae</taxon>
        <taxon>Myotis</taxon>
    </lineage>
</organism>
<evidence type="ECO:0000313" key="4">
    <source>
        <dbReference type="Proteomes" id="UP000052978"/>
    </source>
</evidence>
<proteinExistence type="predicted"/>
<dbReference type="PANTHER" id="PTHR12784">
    <property type="entry name" value="STEERIN"/>
    <property type="match status" value="1"/>
</dbReference>
<dbReference type="GO" id="GO:0043194">
    <property type="term" value="C:axon initial segment"/>
    <property type="evidence" value="ECO:0007669"/>
    <property type="project" value="TreeGrafter"/>
</dbReference>
<dbReference type="InterPro" id="IPR039041">
    <property type="entry name" value="Nav/unc-53"/>
</dbReference>
<accession>S7NTV1</accession>
<protein>
    <submittedName>
        <fullName evidence="3">Neuron navigator 1</fullName>
    </submittedName>
</protein>
<dbReference type="GO" id="GO:0001578">
    <property type="term" value="P:microtubule bundle formation"/>
    <property type="evidence" value="ECO:0007669"/>
    <property type="project" value="TreeGrafter"/>
</dbReference>
<evidence type="ECO:0000256" key="1">
    <source>
        <dbReference type="ARBA" id="ARBA00023054"/>
    </source>
</evidence>
<dbReference type="AlphaFoldDB" id="S7NTV1"/>
<evidence type="ECO:0000259" key="2">
    <source>
        <dbReference type="Pfam" id="PF25408"/>
    </source>
</evidence>
<dbReference type="Pfam" id="PF25408">
    <property type="entry name" value="AAA_lid_NAV1"/>
    <property type="match status" value="1"/>
</dbReference>
<dbReference type="PANTHER" id="PTHR12784:SF3">
    <property type="entry name" value="NEURON NAVIGATOR 1"/>
    <property type="match status" value="1"/>
</dbReference>
<dbReference type="InterPro" id="IPR057568">
    <property type="entry name" value="CortBP2_NAV1-like_AAA_lid"/>
</dbReference>
<keyword evidence="4" id="KW-1185">Reference proteome</keyword>
<dbReference type="Proteomes" id="UP000052978">
    <property type="component" value="Unassembled WGS sequence"/>
</dbReference>
<feature type="domain" description="CortBP2/NAV1-like AAA+ ATPase lid" evidence="2">
    <location>
        <begin position="28"/>
        <end position="67"/>
    </location>
</feature>